<dbReference type="Proteomes" id="UP000595512">
    <property type="component" value="Chromosome"/>
</dbReference>
<reference evidence="1 2" key="1">
    <citation type="submission" date="2020-12" db="EMBL/GenBank/DDBJ databases">
        <title>Taxonomic evaluation of the Bacillus sporothermodurans group of bacteria based on whole genome sequences.</title>
        <authorList>
            <person name="Fiedler G."/>
            <person name="Herbstmann A.-D."/>
            <person name="Doll E."/>
            <person name="Wenning M."/>
            <person name="Brinks E."/>
            <person name="Kabisch J."/>
            <person name="Breitenwieser F."/>
            <person name="Lappann M."/>
            <person name="Boehnlein C."/>
            <person name="Franz C."/>
        </authorList>
    </citation>
    <scope>NUCLEOTIDE SEQUENCE [LARGE SCALE GENOMIC DNA]</scope>
    <source>
        <strain evidence="1 2">DSM 10599</strain>
    </source>
</reference>
<dbReference type="AlphaFoldDB" id="A0AB37HES6"/>
<dbReference type="PROSITE" id="PS51257">
    <property type="entry name" value="PROKAR_LIPOPROTEIN"/>
    <property type="match status" value="1"/>
</dbReference>
<dbReference type="KEGG" id="hspo:JGZ69_10050"/>
<evidence type="ECO:0000313" key="2">
    <source>
        <dbReference type="Proteomes" id="UP000595512"/>
    </source>
</evidence>
<evidence type="ECO:0008006" key="3">
    <source>
        <dbReference type="Google" id="ProtNLM"/>
    </source>
</evidence>
<protein>
    <recommendedName>
        <fullName evidence="3">Lipoprotein</fullName>
    </recommendedName>
</protein>
<name>A0AB37HES6_9BACI</name>
<accession>A0AB37HES6</accession>
<proteinExistence type="predicted"/>
<dbReference type="RefSeq" id="WP_107920657.1">
    <property type="nucleotide sequence ID" value="NZ_CP066701.1"/>
</dbReference>
<dbReference type="EMBL" id="CP066701">
    <property type="protein sequence ID" value="QQX27068.1"/>
    <property type="molecule type" value="Genomic_DNA"/>
</dbReference>
<gene>
    <name evidence="1" type="ORF">JGZ69_10050</name>
</gene>
<sequence>MKNFIMISISLILLISGCSQTSSKGSKDFIEIGDKSVSKIEVIDGRNGNRHTITEKDKIQHFIQLLNEKEYKEMENHEKTKGYIYKAVLSSNNKEFNITFLDNEIKINDTYYSLNNPLGKKIYQV</sequence>
<organism evidence="1 2">
    <name type="scientific">Heyndrickxia sporothermodurans</name>
    <dbReference type="NCBI Taxonomy" id="46224"/>
    <lineage>
        <taxon>Bacteria</taxon>
        <taxon>Bacillati</taxon>
        <taxon>Bacillota</taxon>
        <taxon>Bacilli</taxon>
        <taxon>Bacillales</taxon>
        <taxon>Bacillaceae</taxon>
        <taxon>Heyndrickxia</taxon>
    </lineage>
</organism>
<evidence type="ECO:0000313" key="1">
    <source>
        <dbReference type="EMBL" id="QQX27068.1"/>
    </source>
</evidence>